<dbReference type="RefSeq" id="WP_060584282.1">
    <property type="nucleotide sequence ID" value="NZ_CP013067.1"/>
</dbReference>
<dbReference type="PANTHER" id="PTHR11699">
    <property type="entry name" value="ALDEHYDE DEHYDROGENASE-RELATED"/>
    <property type="match status" value="1"/>
</dbReference>
<evidence type="ECO:0000313" key="6">
    <source>
        <dbReference type="EMBL" id="ALP42428.1"/>
    </source>
</evidence>
<comment type="similarity">
    <text evidence="4">Belongs to the aldehyde dehydrogenase family.</text>
</comment>
<dbReference type="NCBIfam" id="NF010000">
    <property type="entry name" value="PRK13473.1"/>
    <property type="match status" value="1"/>
</dbReference>
<name>A0A0S2SL26_9GAMM</name>
<feature type="domain" description="Aldehyde dehydrogenase" evidence="5">
    <location>
        <begin position="14"/>
        <end position="471"/>
    </location>
</feature>
<dbReference type="PROSITE" id="PS00687">
    <property type="entry name" value="ALDEHYDE_DEHYDR_GLU"/>
    <property type="match status" value="1"/>
</dbReference>
<keyword evidence="1 4" id="KW-0560">Oxidoreductase</keyword>
<dbReference type="FunFam" id="3.40.309.10:FF:000010">
    <property type="entry name" value="Gamma-aminobutyraldehyde dehydrogenase"/>
    <property type="match status" value="1"/>
</dbReference>
<evidence type="ECO:0000256" key="1">
    <source>
        <dbReference type="ARBA" id="ARBA00023002"/>
    </source>
</evidence>
<dbReference type="Gene3D" id="3.40.309.10">
    <property type="entry name" value="Aldehyde Dehydrogenase, Chain A, domain 2"/>
    <property type="match status" value="1"/>
</dbReference>
<feature type="active site" evidence="3">
    <location>
        <position position="248"/>
    </location>
</feature>
<sequence>MKISTQQLIDGQFVTGEGQSEPVLNPATGELIVALPEASFEQVSRAVNAAQRAFGSWRHTTPATRSNLLLRLAAAIEEHAEELAALESLNCGKPYAAVLGDELPAVVDCFRFFAGAARCLHGPLAGEYLDGHTSMIRRDPIGVVGSIAPWNYPLMMAAWKMAPVLAAGNTVVLKPSEQTPLTALRLAELASEIFPRGVVNVICGRGESVGAPLVEHPLVRMVSLTGDIATGQKILQSAARTMKRTHLELGGKAPVIVFDDADLEAVVAGIRTFGFYNAGQDCTAACRIYAQGKIYDKFVAAMTDAVASIRVGSQHEEGIEMGPLISDRQRHRVASFVERAVSSGHMEVTTGGRMRAGNGFFYEPTLIVGARQEDEIVRREVFGPVVSVTRFSDAEQVVQWANDSDYGLASSVWTRDLGLAHRVAAGLQYGCTWINTHFMLATEMPHGGMKMSGYGKDLSLYALEDYTVPRHIMVKL</sequence>
<dbReference type="FunFam" id="3.40.605.10:FF:000001">
    <property type="entry name" value="Aldehyde dehydrogenase 1"/>
    <property type="match status" value="1"/>
</dbReference>
<dbReference type="KEGG" id="asr:WL1483_3009"/>
<reference evidence="7" key="1">
    <citation type="submission" date="2015-10" db="EMBL/GenBank/DDBJ databases">
        <title>Complete Genome Sequence of Aeromonas schubertii strain WL1483.</title>
        <authorList>
            <person name="Liu L."/>
        </authorList>
    </citation>
    <scope>NUCLEOTIDE SEQUENCE [LARGE SCALE GENOMIC DNA]</scope>
    <source>
        <strain evidence="7">WL1483</strain>
    </source>
</reference>
<evidence type="ECO:0000256" key="2">
    <source>
        <dbReference type="ARBA" id="ARBA00023027"/>
    </source>
</evidence>
<accession>A0A0S2SL26</accession>
<organism evidence="6 7">
    <name type="scientific">Aeromonas schubertii</name>
    <dbReference type="NCBI Taxonomy" id="652"/>
    <lineage>
        <taxon>Bacteria</taxon>
        <taxon>Pseudomonadati</taxon>
        <taxon>Pseudomonadota</taxon>
        <taxon>Gammaproteobacteria</taxon>
        <taxon>Aeromonadales</taxon>
        <taxon>Aeromonadaceae</taxon>
        <taxon>Aeromonas</taxon>
    </lineage>
</organism>
<protein>
    <submittedName>
        <fullName evidence="6">Gamma-aminobutyraldehyde dehydrogenase</fullName>
    </submittedName>
</protein>
<dbReference type="Gene3D" id="3.40.605.10">
    <property type="entry name" value="Aldehyde Dehydrogenase, Chain A, domain 1"/>
    <property type="match status" value="1"/>
</dbReference>
<proteinExistence type="inferred from homology"/>
<dbReference type="InterPro" id="IPR016162">
    <property type="entry name" value="Ald_DH_N"/>
</dbReference>
<gene>
    <name evidence="6" type="primary">prr</name>
    <name evidence="6" type="ORF">WL1483_3009</name>
</gene>
<dbReference type="InterPro" id="IPR016161">
    <property type="entry name" value="Ald_DH/histidinol_DH"/>
</dbReference>
<keyword evidence="2" id="KW-0520">NAD</keyword>
<dbReference type="Pfam" id="PF00171">
    <property type="entry name" value="Aldedh"/>
    <property type="match status" value="1"/>
</dbReference>
<reference evidence="6 7" key="2">
    <citation type="journal article" date="2016" name="Genome Announc.">
        <title>Complete Genome Sequence of the Highly Virulent Aeromonas schubertii Strain WL1483, Isolated from Diseased Snakehead Fish (Channa argus) in China.</title>
        <authorList>
            <person name="Liu L."/>
            <person name="Li N."/>
            <person name="Zhang D."/>
            <person name="Fu X."/>
            <person name="Shi C."/>
            <person name="Lin Q."/>
            <person name="Hao G."/>
        </authorList>
    </citation>
    <scope>NUCLEOTIDE SEQUENCE [LARGE SCALE GENOMIC DNA]</scope>
    <source>
        <strain evidence="6 7">WL1483</strain>
    </source>
</reference>
<dbReference type="AlphaFoldDB" id="A0A0S2SL26"/>
<dbReference type="PATRIC" id="fig|652.5.peg.808"/>
<dbReference type="EMBL" id="CP013067">
    <property type="protein sequence ID" value="ALP42428.1"/>
    <property type="molecule type" value="Genomic_DNA"/>
</dbReference>
<evidence type="ECO:0000256" key="4">
    <source>
        <dbReference type="RuleBase" id="RU003345"/>
    </source>
</evidence>
<evidence type="ECO:0000313" key="7">
    <source>
        <dbReference type="Proteomes" id="UP000058114"/>
    </source>
</evidence>
<dbReference type="InterPro" id="IPR016163">
    <property type="entry name" value="Ald_DH_C"/>
</dbReference>
<dbReference type="CDD" id="cd07092">
    <property type="entry name" value="ALDH_ABALDH-YdcW"/>
    <property type="match status" value="1"/>
</dbReference>
<evidence type="ECO:0000256" key="3">
    <source>
        <dbReference type="PROSITE-ProRule" id="PRU10007"/>
    </source>
</evidence>
<evidence type="ECO:0000259" key="5">
    <source>
        <dbReference type="Pfam" id="PF00171"/>
    </source>
</evidence>
<dbReference type="Proteomes" id="UP000058114">
    <property type="component" value="Chromosome"/>
</dbReference>
<dbReference type="InterPro" id="IPR015590">
    <property type="entry name" value="Aldehyde_DH_dom"/>
</dbReference>
<dbReference type="InterPro" id="IPR029510">
    <property type="entry name" value="Ald_DH_CS_GLU"/>
</dbReference>
<dbReference type="SUPFAM" id="SSF53720">
    <property type="entry name" value="ALDH-like"/>
    <property type="match status" value="1"/>
</dbReference>
<dbReference type="InterPro" id="IPR015657">
    <property type="entry name" value="Aminobutyraldehyde_DH"/>
</dbReference>
<dbReference type="GO" id="GO:0004030">
    <property type="term" value="F:aldehyde dehydrogenase [NAD(P)+] activity"/>
    <property type="evidence" value="ECO:0007669"/>
    <property type="project" value="UniProtKB-ARBA"/>
</dbReference>